<name>A0A6V7W2S5_MELEN</name>
<dbReference type="OrthoDB" id="5885686at2759"/>
<keyword evidence="1" id="KW-1133">Transmembrane helix</keyword>
<evidence type="ECO:0000313" key="2">
    <source>
        <dbReference type="EMBL" id="CAD2181359.1"/>
    </source>
</evidence>
<feature type="transmembrane region" description="Helical" evidence="1">
    <location>
        <begin position="69"/>
        <end position="89"/>
    </location>
</feature>
<comment type="caution">
    <text evidence="2">The sequence shown here is derived from an EMBL/GenBank/DDBJ whole genome shotgun (WGS) entry which is preliminary data.</text>
</comment>
<feature type="transmembrane region" description="Helical" evidence="1">
    <location>
        <begin position="36"/>
        <end position="57"/>
    </location>
</feature>
<gene>
    <name evidence="2" type="ORF">MENT_LOCUS33498</name>
</gene>
<keyword evidence="1" id="KW-0472">Membrane</keyword>
<keyword evidence="1" id="KW-0812">Transmembrane</keyword>
<sequence length="383" mass="44981">MSLNISQINSTIQFTTVKSAYEFFKAQCEIEKPSSAWTASIFLLAYLIATPLQIFILPTNFRLAKQFSAFQLLMYINLFNIVWFLQYIWLCIETLVGRRIIIPNNWEAYPFRFVNFCIDFLYMHLALNRSMAVLDTHGNLFNNIFDKSKNKIYISVTLLFGLIYSIHSNWYPERRPFHCLNVVDYFEPSTGIPPNLLATLPDDWIYERIEQIYMTIIYLPIFLYIACFTKLFREFVERRIKTKQLPTIHINSIVKTITVVNSMSKNSSVTYKVNNTLNLRGKSLVEQKEEIVYANLALERSRLFLLCFFSQLPYLLANARYPISRITDIGGNFDLTIAMSKLAQLFGTIFHVQEPFIFLLLSRDMRRGVYKDYKAVKKRLFKV</sequence>
<feature type="transmembrane region" description="Helical" evidence="1">
    <location>
        <begin position="152"/>
        <end position="171"/>
    </location>
</feature>
<evidence type="ECO:0000313" key="3">
    <source>
        <dbReference type="Proteomes" id="UP000580250"/>
    </source>
</evidence>
<dbReference type="AlphaFoldDB" id="A0A6V7W2S5"/>
<evidence type="ECO:0000256" key="1">
    <source>
        <dbReference type="SAM" id="Phobius"/>
    </source>
</evidence>
<organism evidence="2 3">
    <name type="scientific">Meloidogyne enterolobii</name>
    <name type="common">Root-knot nematode worm</name>
    <name type="synonym">Meloidogyne mayaguensis</name>
    <dbReference type="NCBI Taxonomy" id="390850"/>
    <lineage>
        <taxon>Eukaryota</taxon>
        <taxon>Metazoa</taxon>
        <taxon>Ecdysozoa</taxon>
        <taxon>Nematoda</taxon>
        <taxon>Chromadorea</taxon>
        <taxon>Rhabditida</taxon>
        <taxon>Tylenchina</taxon>
        <taxon>Tylenchomorpha</taxon>
        <taxon>Tylenchoidea</taxon>
        <taxon>Meloidogynidae</taxon>
        <taxon>Meloidogyninae</taxon>
        <taxon>Meloidogyne</taxon>
    </lineage>
</organism>
<feature type="transmembrane region" description="Helical" evidence="1">
    <location>
        <begin position="212"/>
        <end position="232"/>
    </location>
</feature>
<protein>
    <submittedName>
        <fullName evidence="2">Uncharacterized protein</fullName>
    </submittedName>
</protein>
<reference evidence="2 3" key="1">
    <citation type="submission" date="2020-08" db="EMBL/GenBank/DDBJ databases">
        <authorList>
            <person name="Koutsovoulos G."/>
            <person name="Danchin GJ E."/>
        </authorList>
    </citation>
    <scope>NUCLEOTIDE SEQUENCE [LARGE SCALE GENOMIC DNA]</scope>
</reference>
<proteinExistence type="predicted"/>
<accession>A0A6V7W2S5</accession>
<dbReference type="Proteomes" id="UP000580250">
    <property type="component" value="Unassembled WGS sequence"/>
</dbReference>
<dbReference type="EMBL" id="CAJEWN010000397">
    <property type="protein sequence ID" value="CAD2181359.1"/>
    <property type="molecule type" value="Genomic_DNA"/>
</dbReference>